<dbReference type="PROSITE" id="PS51318">
    <property type="entry name" value="TAT"/>
    <property type="match status" value="1"/>
</dbReference>
<dbReference type="EMBL" id="JAVREX010000006">
    <property type="protein sequence ID" value="MDT0429343.1"/>
    <property type="molecule type" value="Genomic_DNA"/>
</dbReference>
<accession>A0ABU2RP72</accession>
<evidence type="ECO:0000256" key="1">
    <source>
        <dbReference type="SAM" id="MobiDB-lite"/>
    </source>
</evidence>
<feature type="chain" id="PRO_5046314821" evidence="2">
    <location>
        <begin position="27"/>
        <end position="360"/>
    </location>
</feature>
<dbReference type="GO" id="GO:0016787">
    <property type="term" value="F:hydrolase activity"/>
    <property type="evidence" value="ECO:0007669"/>
    <property type="project" value="UniProtKB-KW"/>
</dbReference>
<evidence type="ECO:0000313" key="4">
    <source>
        <dbReference type="EMBL" id="MDT0429343.1"/>
    </source>
</evidence>
<dbReference type="PRINTS" id="PR00412">
    <property type="entry name" value="EPOXHYDRLASE"/>
</dbReference>
<dbReference type="InterPro" id="IPR000073">
    <property type="entry name" value="AB_hydrolase_1"/>
</dbReference>
<dbReference type="SUPFAM" id="SSF53474">
    <property type="entry name" value="alpha/beta-Hydrolases"/>
    <property type="match status" value="1"/>
</dbReference>
<dbReference type="InterPro" id="IPR000639">
    <property type="entry name" value="Epox_hydrolase-like"/>
</dbReference>
<feature type="domain" description="AB hydrolase-1" evidence="3">
    <location>
        <begin position="86"/>
        <end position="341"/>
    </location>
</feature>
<keyword evidence="4" id="KW-0378">Hydrolase</keyword>
<gene>
    <name evidence="4" type="ORF">RM649_17065</name>
</gene>
<dbReference type="Proteomes" id="UP001183777">
    <property type="component" value="Unassembled WGS sequence"/>
</dbReference>
<dbReference type="PANTHER" id="PTHR43798:SF33">
    <property type="entry name" value="HYDROLASE, PUTATIVE (AFU_ORTHOLOGUE AFUA_2G14860)-RELATED"/>
    <property type="match status" value="1"/>
</dbReference>
<feature type="region of interest" description="Disordered" evidence="1">
    <location>
        <begin position="31"/>
        <end position="61"/>
    </location>
</feature>
<evidence type="ECO:0000256" key="2">
    <source>
        <dbReference type="SAM" id="SignalP"/>
    </source>
</evidence>
<keyword evidence="2" id="KW-0732">Signal</keyword>
<name>A0ABU2RP72_9ACTN</name>
<evidence type="ECO:0000313" key="5">
    <source>
        <dbReference type="Proteomes" id="UP001183777"/>
    </source>
</evidence>
<organism evidence="4 5">
    <name type="scientific">Streptomyces salyersiae</name>
    <dbReference type="NCBI Taxonomy" id="3075530"/>
    <lineage>
        <taxon>Bacteria</taxon>
        <taxon>Bacillati</taxon>
        <taxon>Actinomycetota</taxon>
        <taxon>Actinomycetes</taxon>
        <taxon>Kitasatosporales</taxon>
        <taxon>Streptomycetaceae</taxon>
        <taxon>Streptomyces</taxon>
    </lineage>
</organism>
<keyword evidence="5" id="KW-1185">Reference proteome</keyword>
<dbReference type="Gene3D" id="3.40.50.1820">
    <property type="entry name" value="alpha/beta hydrolase"/>
    <property type="match status" value="1"/>
</dbReference>
<feature type="signal peptide" evidence="2">
    <location>
        <begin position="1"/>
        <end position="26"/>
    </location>
</feature>
<comment type="caution">
    <text evidence="4">The sequence shown here is derived from an EMBL/GenBank/DDBJ whole genome shotgun (WGS) entry which is preliminary data.</text>
</comment>
<dbReference type="InterPro" id="IPR050266">
    <property type="entry name" value="AB_hydrolase_sf"/>
</dbReference>
<protein>
    <submittedName>
        <fullName evidence="4">Alpha/beta hydrolase</fullName>
    </submittedName>
</protein>
<dbReference type="InterPro" id="IPR006311">
    <property type="entry name" value="TAT_signal"/>
</dbReference>
<dbReference type="Pfam" id="PF00561">
    <property type="entry name" value="Abhydrolase_1"/>
    <property type="match status" value="1"/>
</dbReference>
<dbReference type="RefSeq" id="WP_200694658.1">
    <property type="nucleotide sequence ID" value="NZ_JAVREX010000006.1"/>
</dbReference>
<dbReference type="PANTHER" id="PTHR43798">
    <property type="entry name" value="MONOACYLGLYCEROL LIPASE"/>
    <property type="match status" value="1"/>
</dbReference>
<evidence type="ECO:0000259" key="3">
    <source>
        <dbReference type="Pfam" id="PF00561"/>
    </source>
</evidence>
<reference evidence="5" key="1">
    <citation type="submission" date="2023-07" db="EMBL/GenBank/DDBJ databases">
        <title>30 novel species of actinomycetes from the DSMZ collection.</title>
        <authorList>
            <person name="Nouioui I."/>
        </authorList>
    </citation>
    <scope>NUCLEOTIDE SEQUENCE [LARGE SCALE GENOMIC DNA]</scope>
    <source>
        <strain evidence="5">DSM 41770</strain>
    </source>
</reference>
<dbReference type="InterPro" id="IPR029058">
    <property type="entry name" value="AB_hydrolase_fold"/>
</dbReference>
<proteinExistence type="predicted"/>
<sequence>MIDRRAFTRTLGLGTGLAGASLVGLAAPSTAAPTRSADGTASGAGEKGTAEPVTPPGTLTSFGRTKQIRAGLLDVGHAEVGPAHGPVVICLHGWPYDIHSFVDVAPRLAARGYRVIVPYLRGHGTTRFLSRRTFRNAQQSAIALDIIALMDALAIDKAVLAGFDWGSRTADIIAALRPDRCKALVSVSGYLITSLEANLRPLPPKAEYAWWYQYYFSTERGRLAMEDRDHRRDLTRLVWETVSPTWDFDDATFERTAAAFENPDYAAVVIHNYRWRLGLADGERRYDAYEKRLAARPVVTVPTITLDAELDPFTAPDGGASYRDRFTGPYEHRTLPGIGHNLPQEAPAAFAQAVIDVDGL</sequence>